<evidence type="ECO:0000313" key="2">
    <source>
        <dbReference type="Proteomes" id="UP000563094"/>
    </source>
</evidence>
<organism evidence="1 2">
    <name type="scientific">Rufibacter quisquiliarum</name>
    <dbReference type="NCBI Taxonomy" id="1549639"/>
    <lineage>
        <taxon>Bacteria</taxon>
        <taxon>Pseudomonadati</taxon>
        <taxon>Bacteroidota</taxon>
        <taxon>Cytophagia</taxon>
        <taxon>Cytophagales</taxon>
        <taxon>Hymenobacteraceae</taxon>
        <taxon>Rufibacter</taxon>
    </lineage>
</organism>
<proteinExistence type="predicted"/>
<dbReference type="EMBL" id="JACJIQ010000004">
    <property type="protein sequence ID" value="MBA9076737.1"/>
    <property type="molecule type" value="Genomic_DNA"/>
</dbReference>
<gene>
    <name evidence="1" type="ORF">FHS90_001443</name>
</gene>
<keyword evidence="2" id="KW-1185">Reference proteome</keyword>
<dbReference type="AlphaFoldDB" id="A0A839GPB2"/>
<reference evidence="1 2" key="1">
    <citation type="submission" date="2020-08" db="EMBL/GenBank/DDBJ databases">
        <title>Genomic Encyclopedia of Type Strains, Phase IV (KMG-IV): sequencing the most valuable type-strain genomes for metagenomic binning, comparative biology and taxonomic classification.</title>
        <authorList>
            <person name="Goeker M."/>
        </authorList>
    </citation>
    <scope>NUCLEOTIDE SEQUENCE [LARGE SCALE GENOMIC DNA]</scope>
    <source>
        <strain evidence="1 2">DSM 29854</strain>
    </source>
</reference>
<comment type="caution">
    <text evidence="1">The sequence shown here is derived from an EMBL/GenBank/DDBJ whole genome shotgun (WGS) entry which is preliminary data.</text>
</comment>
<accession>A0A839GPB2</accession>
<name>A0A839GPB2_9BACT</name>
<protein>
    <submittedName>
        <fullName evidence="1">Uncharacterized protein</fullName>
    </submittedName>
</protein>
<sequence>MRKGFLFVYSPKWFSVTWPKVQSHWWNSEKTNLALQSGITYTEDLLTNTFPEDVIPCRKQTLQQPLAGNFPTQSALT</sequence>
<evidence type="ECO:0000313" key="1">
    <source>
        <dbReference type="EMBL" id="MBA9076737.1"/>
    </source>
</evidence>
<dbReference type="Proteomes" id="UP000563094">
    <property type="component" value="Unassembled WGS sequence"/>
</dbReference>